<dbReference type="Pfam" id="PF00107">
    <property type="entry name" value="ADH_zinc_N"/>
    <property type="match status" value="1"/>
</dbReference>
<dbReference type="GO" id="GO:0008270">
    <property type="term" value="F:zinc ion binding"/>
    <property type="evidence" value="ECO:0007669"/>
    <property type="project" value="InterPro"/>
</dbReference>
<sequence length="314" mass="31585">MSRAVVYETFGGPEVLELREVPEPHAGPGEVRVRVTAAGLNPMDWSIAAQPELAAQFGISLPSGFGYDFAGVVDEVGAGATGFAVGDRVHGGAQGRAVADFVVVGTPTEVTEPLWHTPEGISDEVAATLPVAGLTAAAALAAIDLRSGDTVLVGGAAGGVGVFAVQLAKLAGADVIGTASQGTFAFLRRFGAEPVTYGPGLADRVRALAPEGVTAATDLFGTETAETALALGVPPERISTIAAGPHPPGGARATGGFDASPDAMARIADALLAGTVTVPIAATFPIEQTRDAVALQAARHVHGKVVLTLRPDPH</sequence>
<gene>
    <name evidence="2" type="ORF">DTL70_10600</name>
</gene>
<dbReference type="PANTHER" id="PTHR43677">
    <property type="entry name" value="SHORT-CHAIN DEHYDROGENASE/REDUCTASE"/>
    <property type="match status" value="1"/>
</dbReference>
<dbReference type="Proteomes" id="UP000252914">
    <property type="component" value="Unassembled WGS sequence"/>
</dbReference>
<comment type="caution">
    <text evidence="2">The sequence shown here is derived from an EMBL/GenBank/DDBJ whole genome shotgun (WGS) entry which is preliminary data.</text>
</comment>
<dbReference type="PANTHER" id="PTHR43677:SF4">
    <property type="entry name" value="QUINONE OXIDOREDUCTASE-LIKE PROTEIN 2"/>
    <property type="match status" value="1"/>
</dbReference>
<accession>A0A367F329</accession>
<dbReference type="InterPro" id="IPR013154">
    <property type="entry name" value="ADH-like_N"/>
</dbReference>
<feature type="domain" description="Enoyl reductase (ER)" evidence="1">
    <location>
        <begin position="11"/>
        <end position="307"/>
    </location>
</feature>
<dbReference type="Gene3D" id="3.40.50.720">
    <property type="entry name" value="NAD(P)-binding Rossmann-like Domain"/>
    <property type="match status" value="1"/>
</dbReference>
<evidence type="ECO:0000313" key="2">
    <source>
        <dbReference type="EMBL" id="RCG24774.1"/>
    </source>
</evidence>
<dbReference type="InterPro" id="IPR036291">
    <property type="entry name" value="NAD(P)-bd_dom_sf"/>
</dbReference>
<dbReference type="GO" id="GO:0016491">
    <property type="term" value="F:oxidoreductase activity"/>
    <property type="evidence" value="ECO:0007669"/>
    <property type="project" value="InterPro"/>
</dbReference>
<dbReference type="Gene3D" id="3.90.180.10">
    <property type="entry name" value="Medium-chain alcohol dehydrogenases, catalytic domain"/>
    <property type="match status" value="1"/>
</dbReference>
<dbReference type="InterPro" id="IPR013149">
    <property type="entry name" value="ADH-like_C"/>
</dbReference>
<dbReference type="SUPFAM" id="SSF51735">
    <property type="entry name" value="NAD(P)-binding Rossmann-fold domains"/>
    <property type="match status" value="1"/>
</dbReference>
<proteinExistence type="predicted"/>
<dbReference type="InterPro" id="IPR051397">
    <property type="entry name" value="Zn-ADH-like_protein"/>
</dbReference>
<dbReference type="CDD" id="cd05289">
    <property type="entry name" value="MDR_like_2"/>
    <property type="match status" value="1"/>
</dbReference>
<dbReference type="PROSITE" id="PS01162">
    <property type="entry name" value="QOR_ZETA_CRYSTAL"/>
    <property type="match status" value="1"/>
</dbReference>
<reference evidence="2 3" key="1">
    <citation type="submission" date="2018-06" db="EMBL/GenBank/DDBJ databases">
        <title>Streptomyces reniochalinae sp. nov. and Streptomyces diacarnus sp. nov. from marine sponges.</title>
        <authorList>
            <person name="Li L."/>
        </authorList>
    </citation>
    <scope>NUCLEOTIDE SEQUENCE [LARGE SCALE GENOMIC DNA]</scope>
    <source>
        <strain evidence="2 3">LHW51701</strain>
    </source>
</reference>
<protein>
    <submittedName>
        <fullName evidence="2">NADP-dependent oxidoreductase</fullName>
    </submittedName>
</protein>
<dbReference type="InterPro" id="IPR011032">
    <property type="entry name" value="GroES-like_sf"/>
</dbReference>
<dbReference type="RefSeq" id="WP_114021624.1">
    <property type="nucleotide sequence ID" value="NZ_QOIN01000039.1"/>
</dbReference>
<name>A0A367F329_9ACTN</name>
<keyword evidence="3" id="KW-1185">Reference proteome</keyword>
<dbReference type="InterPro" id="IPR020843">
    <property type="entry name" value="ER"/>
</dbReference>
<evidence type="ECO:0000259" key="1">
    <source>
        <dbReference type="SMART" id="SM00829"/>
    </source>
</evidence>
<dbReference type="Pfam" id="PF08240">
    <property type="entry name" value="ADH_N"/>
    <property type="match status" value="1"/>
</dbReference>
<evidence type="ECO:0000313" key="3">
    <source>
        <dbReference type="Proteomes" id="UP000252914"/>
    </source>
</evidence>
<dbReference type="InterPro" id="IPR002364">
    <property type="entry name" value="Quin_OxRdtase/zeta-crystal_CS"/>
</dbReference>
<dbReference type="AlphaFoldDB" id="A0A367F329"/>
<dbReference type="SUPFAM" id="SSF50129">
    <property type="entry name" value="GroES-like"/>
    <property type="match status" value="1"/>
</dbReference>
<dbReference type="EMBL" id="QOIN01000039">
    <property type="protein sequence ID" value="RCG24774.1"/>
    <property type="molecule type" value="Genomic_DNA"/>
</dbReference>
<organism evidence="2 3">
    <name type="scientific">Streptomyces diacarni</name>
    <dbReference type="NCBI Taxonomy" id="2800381"/>
    <lineage>
        <taxon>Bacteria</taxon>
        <taxon>Bacillati</taxon>
        <taxon>Actinomycetota</taxon>
        <taxon>Actinomycetes</taxon>
        <taxon>Kitasatosporales</taxon>
        <taxon>Streptomycetaceae</taxon>
        <taxon>Streptomyces</taxon>
    </lineage>
</organism>
<dbReference type="SMART" id="SM00829">
    <property type="entry name" value="PKS_ER"/>
    <property type="match status" value="1"/>
</dbReference>